<dbReference type="PROSITE" id="PS50184">
    <property type="entry name" value="VWFC_2"/>
    <property type="match status" value="2"/>
</dbReference>
<evidence type="ECO:0000256" key="3">
    <source>
        <dbReference type="ARBA" id="ARBA00023180"/>
    </source>
</evidence>
<keyword evidence="2" id="KW-1015">Disulfide bond</keyword>
<dbReference type="PANTHER" id="PTHR11339:SF406">
    <property type="entry name" value="MUCIN-5AC-LIKE"/>
    <property type="match status" value="1"/>
</dbReference>
<keyword evidence="3" id="KW-0325">Glycoprotein</keyword>
<dbReference type="InterPro" id="IPR001846">
    <property type="entry name" value="VWF_type-D"/>
</dbReference>
<feature type="domain" description="VWFD" evidence="7">
    <location>
        <begin position="48"/>
        <end position="231"/>
    </location>
</feature>
<dbReference type="SMART" id="SM00214">
    <property type="entry name" value="VWC"/>
    <property type="match status" value="2"/>
</dbReference>
<evidence type="ECO:0000313" key="9">
    <source>
        <dbReference type="Proteomes" id="UP000694397"/>
    </source>
</evidence>
<dbReference type="SMART" id="SM00216">
    <property type="entry name" value="VWD"/>
    <property type="match status" value="1"/>
</dbReference>
<dbReference type="PROSITE" id="PS01225">
    <property type="entry name" value="CTCK_2"/>
    <property type="match status" value="1"/>
</dbReference>
<comment type="caution">
    <text evidence="4">Lacks conserved residue(s) required for the propagation of feature annotation.</text>
</comment>
<dbReference type="InterPro" id="IPR036084">
    <property type="entry name" value="Ser_inhib-like_sf"/>
</dbReference>
<dbReference type="Gene3D" id="2.10.25.10">
    <property type="entry name" value="Laminin"/>
    <property type="match status" value="1"/>
</dbReference>
<reference evidence="8 9" key="1">
    <citation type="submission" date="2019-04" db="EMBL/GenBank/DDBJ databases">
        <authorList>
            <consortium name="Wellcome Sanger Institute Data Sharing"/>
        </authorList>
    </citation>
    <scope>NUCLEOTIDE SEQUENCE [LARGE SCALE GENOMIC DNA]</scope>
</reference>
<proteinExistence type="predicted"/>
<dbReference type="OrthoDB" id="10071893at2759"/>
<evidence type="ECO:0000256" key="2">
    <source>
        <dbReference type="ARBA" id="ARBA00023157"/>
    </source>
</evidence>
<sequence length="720" mass="79396">MARCIENNTIEIIPYECPPLEEITCANKKKPVLVYDEHYCCQHYACDCYCEGWGDPHYITFDGLFYSFQGNCTYVLMEEKTPKYHVKIYVDNVNCDPEEEVSCPRSIIVSYGIQVITLKNHNLIGAAKMEAIVDSVPVKLPYTHKGVKVLHTGLSLVLEIPSVQVVVTFGVTGFSINLPFRFFGNNTQGQCGTCNNNQADDCMLPSGQLVESCAVMGDYWPVSDFHRPDCTVPPTVPSLPVPEVTSKPCTSDSICEMLKSSVFAKCHDLISPENFHKGCVFDSCHMSNPTVECTSLQSYAAACAQVGVCVYWRNYTTNCAANCPVGKVYNPCGPVEQPTCNEPDEPVSNIVTEGCFCPDGMKLFSKESDICVEKCGCLDPDGVSREFDEVFEYNCQDCMCEKSTKTVKCRPKECPAPTLTSCSEPGFILINETNPSDPCCHILICRCDGSTCPEKDITCAAGYTPQVSVPSGKCCAEHTCVPKQVCVYKETEYQPDATVIMAGCQNCTCTTIVDPKSKLYKIECVPLICNDNCGLGYKYVEVSEDECCGRCIQTHCIIDVNGTTHQLKHGETWSPSSNKCQVYGCMSIAGTFVSTISTIQCPPFYEDNCRPGTIQTAADGCCKVCVEKERACKVESQTLYIVHEKCQSATQVEMTYCQGACNTFTSEVSAMMHTCTCCQESRTSNRTVNLQCLNGDMVPYTYIHVEECSFNETGKRSLTT</sequence>
<dbReference type="InterPro" id="IPR001007">
    <property type="entry name" value="VWF_dom"/>
</dbReference>
<dbReference type="PROSITE" id="PS01208">
    <property type="entry name" value="VWFC_1"/>
    <property type="match status" value="1"/>
</dbReference>
<evidence type="ECO:0000259" key="7">
    <source>
        <dbReference type="PROSITE" id="PS51233"/>
    </source>
</evidence>
<reference evidence="8" key="2">
    <citation type="submission" date="2025-08" db="UniProtKB">
        <authorList>
            <consortium name="Ensembl"/>
        </authorList>
    </citation>
    <scope>IDENTIFICATION</scope>
</reference>
<dbReference type="Ensembl" id="ENSSFOT00015035991.2">
    <property type="protein sequence ID" value="ENSSFOP00015035603.2"/>
    <property type="gene ID" value="ENSSFOG00015022671.2"/>
</dbReference>
<feature type="domain" description="VWFC" evidence="6">
    <location>
        <begin position="377"/>
        <end position="446"/>
    </location>
</feature>
<organism evidence="8 9">
    <name type="scientific">Scleropages formosus</name>
    <name type="common">Asian bonytongue</name>
    <name type="synonym">Osteoglossum formosum</name>
    <dbReference type="NCBI Taxonomy" id="113540"/>
    <lineage>
        <taxon>Eukaryota</taxon>
        <taxon>Metazoa</taxon>
        <taxon>Chordata</taxon>
        <taxon>Craniata</taxon>
        <taxon>Vertebrata</taxon>
        <taxon>Euteleostomi</taxon>
        <taxon>Actinopterygii</taxon>
        <taxon>Neopterygii</taxon>
        <taxon>Teleostei</taxon>
        <taxon>Osteoglossocephala</taxon>
        <taxon>Osteoglossomorpha</taxon>
        <taxon>Osteoglossiformes</taxon>
        <taxon>Osteoglossidae</taxon>
        <taxon>Scleropages</taxon>
    </lineage>
</organism>
<dbReference type="SUPFAM" id="SSF57567">
    <property type="entry name" value="Serine protease inhibitors"/>
    <property type="match status" value="1"/>
</dbReference>
<dbReference type="CDD" id="cd19941">
    <property type="entry name" value="TIL"/>
    <property type="match status" value="1"/>
</dbReference>
<name>A0A8C9SNT9_SCLFO</name>
<accession>A0A8C9SNT9</accession>
<dbReference type="PANTHER" id="PTHR11339">
    <property type="entry name" value="EXTRACELLULAR MATRIX GLYCOPROTEIN RELATED"/>
    <property type="match status" value="1"/>
</dbReference>
<protein>
    <submittedName>
        <fullName evidence="8">Zmp:0000001332</fullName>
    </submittedName>
</protein>
<evidence type="ECO:0000259" key="5">
    <source>
        <dbReference type="PROSITE" id="PS01225"/>
    </source>
</evidence>
<dbReference type="GeneTree" id="ENSGT00940000163235"/>
<dbReference type="PROSITE" id="PS51233">
    <property type="entry name" value="VWFD"/>
    <property type="match status" value="1"/>
</dbReference>
<keyword evidence="1" id="KW-0677">Repeat</keyword>
<dbReference type="SMART" id="SM00832">
    <property type="entry name" value="C8"/>
    <property type="match status" value="1"/>
</dbReference>
<keyword evidence="9" id="KW-1185">Reference proteome</keyword>
<dbReference type="SMART" id="SM00041">
    <property type="entry name" value="CT"/>
    <property type="match status" value="1"/>
</dbReference>
<evidence type="ECO:0000256" key="4">
    <source>
        <dbReference type="PROSITE-ProRule" id="PRU00039"/>
    </source>
</evidence>
<dbReference type="Proteomes" id="UP000694397">
    <property type="component" value="Chromosome 5"/>
</dbReference>
<feature type="domain" description="VWFC" evidence="6">
    <location>
        <begin position="484"/>
        <end position="552"/>
    </location>
</feature>
<dbReference type="InterPro" id="IPR050780">
    <property type="entry name" value="Mucin_vWF_Thrombospondin_sf"/>
</dbReference>
<evidence type="ECO:0000313" key="8">
    <source>
        <dbReference type="Ensembl" id="ENSSFOP00015035603.2"/>
    </source>
</evidence>
<evidence type="ECO:0000256" key="1">
    <source>
        <dbReference type="ARBA" id="ARBA00022737"/>
    </source>
</evidence>
<reference evidence="8" key="3">
    <citation type="submission" date="2025-09" db="UniProtKB">
        <authorList>
            <consortium name="Ensembl"/>
        </authorList>
    </citation>
    <scope>IDENTIFICATION</scope>
</reference>
<evidence type="ECO:0000259" key="6">
    <source>
        <dbReference type="PROSITE" id="PS50184"/>
    </source>
</evidence>
<dbReference type="Pfam" id="PF08742">
    <property type="entry name" value="C8"/>
    <property type="match status" value="1"/>
</dbReference>
<dbReference type="Pfam" id="PF00094">
    <property type="entry name" value="VWD"/>
    <property type="match status" value="1"/>
</dbReference>
<dbReference type="InterPro" id="IPR006207">
    <property type="entry name" value="Cys_knot_C"/>
</dbReference>
<dbReference type="InterPro" id="IPR014853">
    <property type="entry name" value="VWF/SSPO/ZAN-like_Cys-rich_dom"/>
</dbReference>
<dbReference type="AlphaFoldDB" id="A0A8C9SNT9"/>
<feature type="domain" description="CTCK" evidence="5">
    <location>
        <begin position="625"/>
        <end position="709"/>
    </location>
</feature>